<organism evidence="1 2">
    <name type="scientific">Colocasia esculenta</name>
    <name type="common">Wild taro</name>
    <name type="synonym">Arum esculentum</name>
    <dbReference type="NCBI Taxonomy" id="4460"/>
    <lineage>
        <taxon>Eukaryota</taxon>
        <taxon>Viridiplantae</taxon>
        <taxon>Streptophyta</taxon>
        <taxon>Embryophyta</taxon>
        <taxon>Tracheophyta</taxon>
        <taxon>Spermatophyta</taxon>
        <taxon>Magnoliopsida</taxon>
        <taxon>Liliopsida</taxon>
        <taxon>Araceae</taxon>
        <taxon>Aroideae</taxon>
        <taxon>Colocasieae</taxon>
        <taxon>Colocasia</taxon>
    </lineage>
</organism>
<accession>A0A843U954</accession>
<evidence type="ECO:0000313" key="1">
    <source>
        <dbReference type="EMBL" id="MQL80035.1"/>
    </source>
</evidence>
<protein>
    <submittedName>
        <fullName evidence="1">Uncharacterized protein</fullName>
    </submittedName>
</protein>
<dbReference type="EMBL" id="NMUH01000487">
    <property type="protein sequence ID" value="MQL80035.1"/>
    <property type="molecule type" value="Genomic_DNA"/>
</dbReference>
<name>A0A843U954_COLES</name>
<sequence>MVKISKQSDMVWTVYTAPVDRRRPACRQEPLARTQKLQTECTCRQALACCRQMHLELKTQLWQCSLCRQQTKACRQVIPMEQMIKGERVLSEPRIYEELSTVDVHTARHGVEVGFLYGDVRQDAPSVDLLHGVGDCRFFAPLIAWEAKQDLQFFQKNRRFKLGEDERVGLWMPQLHHGRDTFPHVHQLVVILGQHKDSGQPPLLQVANRRGRQ</sequence>
<dbReference type="AlphaFoldDB" id="A0A843U954"/>
<dbReference type="Proteomes" id="UP000652761">
    <property type="component" value="Unassembled WGS sequence"/>
</dbReference>
<gene>
    <name evidence="1" type="ORF">Taro_012474</name>
</gene>
<evidence type="ECO:0000313" key="2">
    <source>
        <dbReference type="Proteomes" id="UP000652761"/>
    </source>
</evidence>
<keyword evidence="2" id="KW-1185">Reference proteome</keyword>
<reference evidence="1" key="1">
    <citation type="submission" date="2017-07" db="EMBL/GenBank/DDBJ databases">
        <title>Taro Niue Genome Assembly and Annotation.</title>
        <authorList>
            <person name="Atibalentja N."/>
            <person name="Keating K."/>
            <person name="Fields C.J."/>
        </authorList>
    </citation>
    <scope>NUCLEOTIDE SEQUENCE</scope>
    <source>
        <strain evidence="1">Niue_2</strain>
        <tissue evidence="1">Leaf</tissue>
    </source>
</reference>
<comment type="caution">
    <text evidence="1">The sequence shown here is derived from an EMBL/GenBank/DDBJ whole genome shotgun (WGS) entry which is preliminary data.</text>
</comment>
<proteinExistence type="predicted"/>